<keyword evidence="6" id="KW-1185">Reference proteome</keyword>
<keyword evidence="1" id="KW-0808">Transferase</keyword>
<keyword evidence="2" id="KW-0012">Acyltransferase</keyword>
<evidence type="ECO:0000259" key="4">
    <source>
        <dbReference type="PROSITE" id="PS51186"/>
    </source>
</evidence>
<comment type="similarity">
    <text evidence="3">Belongs to the acetyltransferase family. RimI subfamily.</text>
</comment>
<keyword evidence="5" id="KW-0689">Ribosomal protein</keyword>
<evidence type="ECO:0000256" key="2">
    <source>
        <dbReference type="ARBA" id="ARBA00023315"/>
    </source>
</evidence>
<dbReference type="PANTHER" id="PTHR42919">
    <property type="entry name" value="N-ALPHA-ACETYLTRANSFERASE"/>
    <property type="match status" value="1"/>
</dbReference>
<proteinExistence type="inferred from homology"/>
<dbReference type="InterPro" id="IPR051556">
    <property type="entry name" value="N-term/lysine_N-AcTrnsfr"/>
</dbReference>
<sequence length="153" mass="17454">MLLVDIDFCDLSTLDEIYAIERLCNPTPWERAWIEKDLSLESGLSCYLGAWRKKCLIGFGACKRQKKRLYIMNLAVHPDYRRKGIASQLLLALCEIGLTWEMKAVALDVREGNADAQSLYRAFGFRVVGRTRGYYNDGEDSYVMMTSLPLDLG</sequence>
<dbReference type="KEGG" id="aram:KAR29_05090"/>
<dbReference type="GO" id="GO:0005737">
    <property type="term" value="C:cytoplasm"/>
    <property type="evidence" value="ECO:0007669"/>
    <property type="project" value="UniProtKB-SubCell"/>
</dbReference>
<dbReference type="InterPro" id="IPR000182">
    <property type="entry name" value="GNAT_dom"/>
</dbReference>
<dbReference type="InterPro" id="IPR006464">
    <property type="entry name" value="AcTrfase_RimI/Ard1"/>
</dbReference>
<dbReference type="EMBL" id="CP072943">
    <property type="protein sequence ID" value="QTX33264.1"/>
    <property type="molecule type" value="Genomic_DNA"/>
</dbReference>
<dbReference type="RefSeq" id="WP_274374541.1">
    <property type="nucleotide sequence ID" value="NZ_CP072943.1"/>
</dbReference>
<evidence type="ECO:0000256" key="1">
    <source>
        <dbReference type="ARBA" id="ARBA00022679"/>
    </source>
</evidence>
<dbReference type="Proteomes" id="UP000671879">
    <property type="component" value="Chromosome"/>
</dbReference>
<evidence type="ECO:0000313" key="5">
    <source>
        <dbReference type="EMBL" id="QTX33264.1"/>
    </source>
</evidence>
<dbReference type="InterPro" id="IPR016181">
    <property type="entry name" value="Acyl_CoA_acyltransferase"/>
</dbReference>
<dbReference type="Gene3D" id="3.40.630.30">
    <property type="match status" value="1"/>
</dbReference>
<organism evidence="5 6">
    <name type="scientific">Aminithiophilus ramosus</name>
    <dbReference type="NCBI Taxonomy" id="3029084"/>
    <lineage>
        <taxon>Bacteria</taxon>
        <taxon>Thermotogati</taxon>
        <taxon>Synergistota</taxon>
        <taxon>Synergistia</taxon>
        <taxon>Synergistales</taxon>
        <taxon>Aminithiophilaceae</taxon>
        <taxon>Aminithiophilus</taxon>
    </lineage>
</organism>
<dbReference type="Pfam" id="PF00583">
    <property type="entry name" value="Acetyltransf_1"/>
    <property type="match status" value="1"/>
</dbReference>
<reference evidence="6" key="1">
    <citation type="submission" date="2021-04" db="EMBL/GenBank/DDBJ databases">
        <title>A novel Synergistetes isolate from a pyrite-forming mixed culture.</title>
        <authorList>
            <person name="Bunk B."/>
            <person name="Sproer C."/>
            <person name="Spring S."/>
            <person name="Pester M."/>
        </authorList>
    </citation>
    <scope>NUCLEOTIDE SEQUENCE [LARGE SCALE GENOMIC DNA]</scope>
    <source>
        <strain evidence="6">J.5.4.2-T.3.5.2</strain>
    </source>
</reference>
<comment type="catalytic activity">
    <reaction evidence="3">
        <text>N-terminal L-alanyl-[ribosomal protein bS18] + acetyl-CoA = N-terminal N(alpha)-acetyl-L-alanyl-[ribosomal protein bS18] + CoA + H(+)</text>
        <dbReference type="Rhea" id="RHEA:43756"/>
        <dbReference type="Rhea" id="RHEA-COMP:10676"/>
        <dbReference type="Rhea" id="RHEA-COMP:10677"/>
        <dbReference type="ChEBI" id="CHEBI:15378"/>
        <dbReference type="ChEBI" id="CHEBI:57287"/>
        <dbReference type="ChEBI" id="CHEBI:57288"/>
        <dbReference type="ChEBI" id="CHEBI:64718"/>
        <dbReference type="ChEBI" id="CHEBI:83683"/>
        <dbReference type="EC" id="2.3.1.266"/>
    </reaction>
</comment>
<dbReference type="NCBIfam" id="TIGR01575">
    <property type="entry name" value="rimI"/>
    <property type="match status" value="1"/>
</dbReference>
<keyword evidence="5" id="KW-0687">Ribonucleoprotein</keyword>
<dbReference type="EC" id="2.3.1.266" evidence="3"/>
<accession>A0A9Q7EX15</accession>
<evidence type="ECO:0000256" key="3">
    <source>
        <dbReference type="RuleBase" id="RU363094"/>
    </source>
</evidence>
<gene>
    <name evidence="5" type="primary">rimI</name>
    <name evidence="5" type="ORF">KAR29_05090</name>
</gene>
<feature type="domain" description="N-acetyltransferase" evidence="4">
    <location>
        <begin position="4"/>
        <end position="149"/>
    </location>
</feature>
<dbReference type="GO" id="GO:0008999">
    <property type="term" value="F:protein-N-terminal-alanine acetyltransferase activity"/>
    <property type="evidence" value="ECO:0007669"/>
    <property type="project" value="UniProtKB-EC"/>
</dbReference>
<dbReference type="SUPFAM" id="SSF55729">
    <property type="entry name" value="Acyl-CoA N-acyltransferases (Nat)"/>
    <property type="match status" value="1"/>
</dbReference>
<comment type="subcellular location">
    <subcellularLocation>
        <location evidence="3">Cytoplasm</location>
    </subcellularLocation>
</comment>
<keyword evidence="3" id="KW-0963">Cytoplasm</keyword>
<dbReference type="AlphaFoldDB" id="A0A9Q7EX15"/>
<dbReference type="PANTHER" id="PTHR42919:SF8">
    <property type="entry name" value="N-ALPHA-ACETYLTRANSFERASE 50"/>
    <property type="match status" value="1"/>
</dbReference>
<protein>
    <recommendedName>
        <fullName evidence="3">[Ribosomal protein bS18]-alanine N-acetyltransferase</fullName>
        <ecNumber evidence="3">2.3.1.266</ecNumber>
    </recommendedName>
</protein>
<name>A0A9Q7EX15_9BACT</name>
<dbReference type="PROSITE" id="PS51186">
    <property type="entry name" value="GNAT"/>
    <property type="match status" value="1"/>
</dbReference>
<dbReference type="GO" id="GO:0005840">
    <property type="term" value="C:ribosome"/>
    <property type="evidence" value="ECO:0007669"/>
    <property type="project" value="UniProtKB-KW"/>
</dbReference>
<comment type="function">
    <text evidence="3">Acetylates the N-terminal alanine of ribosomal protein bS18.</text>
</comment>
<dbReference type="CDD" id="cd04301">
    <property type="entry name" value="NAT_SF"/>
    <property type="match status" value="1"/>
</dbReference>
<evidence type="ECO:0000313" key="6">
    <source>
        <dbReference type="Proteomes" id="UP000671879"/>
    </source>
</evidence>